<dbReference type="EMBL" id="RBEE01000024">
    <property type="protein sequence ID" value="RNL51872.1"/>
    <property type="molecule type" value="Genomic_DNA"/>
</dbReference>
<organism evidence="1 2">
    <name type="scientific">Pedobacter jejuensis</name>
    <dbReference type="NCBI Taxonomy" id="1268550"/>
    <lineage>
        <taxon>Bacteria</taxon>
        <taxon>Pseudomonadati</taxon>
        <taxon>Bacteroidota</taxon>
        <taxon>Sphingobacteriia</taxon>
        <taxon>Sphingobacteriales</taxon>
        <taxon>Sphingobacteriaceae</taxon>
        <taxon>Pedobacter</taxon>
    </lineage>
</organism>
<gene>
    <name evidence="1" type="ORF">D7004_13725</name>
</gene>
<name>A0A3N0BT98_9SPHI</name>
<proteinExistence type="predicted"/>
<reference evidence="1 2" key="1">
    <citation type="submission" date="2018-10" db="EMBL/GenBank/DDBJ databases">
        <title>Genome sequencing of Pedobacter jejuensis TNB23.</title>
        <authorList>
            <person name="Cho Y.-J."/>
            <person name="Cho A."/>
            <person name="Kim O.-S."/>
        </authorList>
    </citation>
    <scope>NUCLEOTIDE SEQUENCE [LARGE SCALE GENOMIC DNA]</scope>
    <source>
        <strain evidence="1 2">TNB23</strain>
    </source>
</reference>
<comment type="caution">
    <text evidence="1">The sequence shown here is derived from an EMBL/GenBank/DDBJ whole genome shotgun (WGS) entry which is preliminary data.</text>
</comment>
<dbReference type="Proteomes" id="UP000274046">
    <property type="component" value="Unassembled WGS sequence"/>
</dbReference>
<dbReference type="AlphaFoldDB" id="A0A3N0BT98"/>
<protein>
    <submittedName>
        <fullName evidence="1">Uncharacterized protein</fullName>
    </submittedName>
</protein>
<keyword evidence="2" id="KW-1185">Reference proteome</keyword>
<evidence type="ECO:0000313" key="2">
    <source>
        <dbReference type="Proteomes" id="UP000274046"/>
    </source>
</evidence>
<dbReference type="RefSeq" id="WP_123206444.1">
    <property type="nucleotide sequence ID" value="NZ_RBEE01000024.1"/>
</dbReference>
<dbReference type="OrthoDB" id="791350at2"/>
<accession>A0A3N0BT98</accession>
<sequence length="177" mass="20176">MVQIKSSTQNIKALEHKGLFKNWDGGKFTLTWQQRKNIDKKALLKCAYLMVFSKIGYELIFDTCGFKNETYGVLIEYLRNSESDIDFPLAFINRHAPLSSSAIGMITGPLEYKSFVINLTFKLNGNDFQYAVFLPHPENADLSNLKRLEELISGENCKIDFQLAEITFDVCSQNNVS</sequence>
<evidence type="ECO:0000313" key="1">
    <source>
        <dbReference type="EMBL" id="RNL51872.1"/>
    </source>
</evidence>